<dbReference type="OMA" id="DPLETHV"/>
<reference evidence="3" key="1">
    <citation type="journal article" date="2010" name="Genome Biol.">
        <title>Genome sequence of the necrotrophic plant pathogen Pythium ultimum reveals original pathogenicity mechanisms and effector repertoire.</title>
        <authorList>
            <person name="Levesque C.A."/>
            <person name="Brouwer H."/>
            <person name="Cano L."/>
            <person name="Hamilton J.P."/>
            <person name="Holt C."/>
            <person name="Huitema E."/>
            <person name="Raffaele S."/>
            <person name="Robideau G.P."/>
            <person name="Thines M."/>
            <person name="Win J."/>
            <person name="Zerillo M.M."/>
            <person name="Beakes G.W."/>
            <person name="Boore J.L."/>
            <person name="Busam D."/>
            <person name="Dumas B."/>
            <person name="Ferriera S."/>
            <person name="Fuerstenberg S.I."/>
            <person name="Gachon C.M."/>
            <person name="Gaulin E."/>
            <person name="Govers F."/>
            <person name="Grenville-Briggs L."/>
            <person name="Horner N."/>
            <person name="Hostetler J."/>
            <person name="Jiang R.H."/>
            <person name="Johnson J."/>
            <person name="Krajaejun T."/>
            <person name="Lin H."/>
            <person name="Meijer H.J."/>
            <person name="Moore B."/>
            <person name="Morris P."/>
            <person name="Phuntmart V."/>
            <person name="Puiu D."/>
            <person name="Shetty J."/>
            <person name="Stajich J.E."/>
            <person name="Tripathy S."/>
            <person name="Wawra S."/>
            <person name="van West P."/>
            <person name="Whitty B.R."/>
            <person name="Coutinho P.M."/>
            <person name="Henrissat B."/>
            <person name="Martin F."/>
            <person name="Thomas P.D."/>
            <person name="Tyler B.M."/>
            <person name="De Vries R.P."/>
            <person name="Kamoun S."/>
            <person name="Yandell M."/>
            <person name="Tisserat N."/>
            <person name="Buell C.R."/>
        </authorList>
    </citation>
    <scope>NUCLEOTIDE SEQUENCE</scope>
    <source>
        <strain evidence="3">DAOM:BR144</strain>
    </source>
</reference>
<dbReference type="SUPFAM" id="SSF50960">
    <property type="entry name" value="TolB, C-terminal domain"/>
    <property type="match status" value="1"/>
</dbReference>
<name>K3WH49_GLOUD</name>
<feature type="region of interest" description="Disordered" evidence="1">
    <location>
        <begin position="1446"/>
        <end position="1472"/>
    </location>
</feature>
<dbReference type="eggNOG" id="ENOG502QSZ0">
    <property type="taxonomic scope" value="Eukaryota"/>
</dbReference>
<sequence length="1526" mass="169118">MTADAGAAHAHGSDLFRIRRIFSLATSADGDANGDARLSAAADVPLKIEAMAVHTHEKKQLLALSIAADSSAKTAPQVTALASAHAAAALPSIALGRIPGIEPRKTRLPTSAARHGGDNDAGNAANNKFAKSTSNYLLLRTIEEDHRPRFWRLPVATNAKQQSAGISEKLVALEFSPEGDWLAALSSRKNRLHLIPVLKLIAKQRKKLLDATYDPPYNRELMSVHQSVMNTQMASYLRATNEAGGLNGARYHSQVAGDEEQMSTLEFAVGIGTVTCCRWWRSMNGKNYCLVGGTENLISIVNVEENAEECRCELQNAGTIVSIDLFRENFRKEKRTTMLVKARGDDRVVRYYRVVLEKKFQQQQRRQQKQQSLKDFLKTGSSVTDTSDSNETAPAITATSTTIASTSVDAEGTQSFTTTTASSSSIPSFTTSQSMSFRQPAPPPVYVVKTFPQHFLEDMDFRPQRIKKNSPQICLYAINGMLTSESSLVMYDPNAHSASLYSNFQWTLRNEYVVPSLLTSALKAPEGSEGDAPEGVVDVDIAYCTTDLLLLQGTTEKTRENVSTWISLPTHQGLDEDVAAAAHIVHYLSLHGNEKIERVVQSTARQQISSKSQPDGGSDDAQVIYMLQTQHHVYECRPQWSRLALFKTLCAQSIALRDALSIGYALGIDMASLCQVVAETLCERIHEGKLSVIDDPKIVKWIRELYEVSRVMPSTAVAQLTSIGGASHAIAYAQQLLSRSSSGASESTPTMMAMPYVDKYERQRVAVLLLNLVLQEQLRVNNGSASATFGLDDGDNMDDDNVDSQTDQNSSGQLKANEKWLLEFLATSPDYDTEDIVDACLAHQQVEKAVLVGQSRQEVHLVLQKIIGAGLASFVSFDALRTLVVSGFASELMAPANRLILRAFPLEVQVQVMLAYPRAILAQRDWLVRNLASLRANQCRQLAKCVDPREENLMLSVENKADESRGNHGTSEWESVDVSSSERMQATPEERVELFLTLLLHLNSSACVDVEDNGTALDNQLLALVIGNDDNESKADDEVLHVDVDYSQSMLEQLLREFANRYRPPVMVARCADYGNWTAAASIYEAHGELVEAVEARLQSHKVLRPVVASPSSSTMSSLSFSSLTSSSFAALRRRRQSSDASIESARTDVSIGEISDESEFQDAMREELFELLHSLVVQRHRRNEKNAHMAVTNDAMKAAILARLLVKWFEYGLPKTELEVFLIDPNVYPHVSSLLAKIFFLEVVEEIGGDPPSTVAGSSTSGGTTRGFFEDRDKEWVRKCHHLPFSGQFLFHVCVSFLNESDSSDSSRTLSSSTSSSPSSSVHTNSNNVITQRLLSLVKANVLSNDLSLPVVKIEPHGAQVLGKSDPLETHVKVFTCGHVFPKRVFDEEIVVEFEKRMHTLPMPLFSTKHVLLREFNKHNTMETPCPICAFNKISTLVDQHQKLKKNSTTTTSTRIRATPTEHASTIGKKVHQPQTQVPYYFLHAPKGQQHQQQQYHHQSRRNSQATDDHQQRWRHEPWEWRATP</sequence>
<evidence type="ECO:0000256" key="1">
    <source>
        <dbReference type="SAM" id="MobiDB-lite"/>
    </source>
</evidence>
<feature type="region of interest" description="Disordered" evidence="1">
    <location>
        <begin position="107"/>
        <end position="126"/>
    </location>
</feature>
<evidence type="ECO:0000313" key="3">
    <source>
        <dbReference type="Proteomes" id="UP000019132"/>
    </source>
</evidence>
<organism evidence="2 3">
    <name type="scientific">Globisporangium ultimum (strain ATCC 200006 / CBS 805.95 / DAOM BR144)</name>
    <name type="common">Pythium ultimum</name>
    <dbReference type="NCBI Taxonomy" id="431595"/>
    <lineage>
        <taxon>Eukaryota</taxon>
        <taxon>Sar</taxon>
        <taxon>Stramenopiles</taxon>
        <taxon>Oomycota</taxon>
        <taxon>Peronosporomycetes</taxon>
        <taxon>Pythiales</taxon>
        <taxon>Pythiaceae</taxon>
        <taxon>Globisporangium</taxon>
    </lineage>
</organism>
<dbReference type="HOGENOM" id="CLU_255405_0_0_1"/>
<feature type="compositionally biased region" description="Polar residues" evidence="1">
    <location>
        <begin position="379"/>
        <end position="391"/>
    </location>
</feature>
<protein>
    <submittedName>
        <fullName evidence="2">Uncharacterized protein</fullName>
    </submittedName>
</protein>
<feature type="region of interest" description="Disordered" evidence="1">
    <location>
        <begin position="1488"/>
        <end position="1526"/>
    </location>
</feature>
<keyword evidence="3" id="KW-1185">Reference proteome</keyword>
<dbReference type="EnsemblProtists" id="PYU1_T004290">
    <property type="protein sequence ID" value="PYU1_T004290"/>
    <property type="gene ID" value="PYU1_G004280"/>
</dbReference>
<dbReference type="Proteomes" id="UP000019132">
    <property type="component" value="Unassembled WGS sequence"/>
</dbReference>
<feature type="compositionally biased region" description="Low complexity" evidence="1">
    <location>
        <begin position="1449"/>
        <end position="1462"/>
    </location>
</feature>
<dbReference type="InParanoid" id="K3WH49"/>
<feature type="compositionally biased region" description="Low complexity" evidence="1">
    <location>
        <begin position="392"/>
        <end position="436"/>
    </location>
</feature>
<feature type="region of interest" description="Disordered" evidence="1">
    <location>
        <begin position="789"/>
        <end position="812"/>
    </location>
</feature>
<accession>K3WH49</accession>
<reference evidence="2" key="3">
    <citation type="submission" date="2015-02" db="UniProtKB">
        <authorList>
            <consortium name="EnsemblProtists"/>
        </authorList>
    </citation>
    <scope>IDENTIFICATION</scope>
    <source>
        <strain evidence="2">DAOM BR144</strain>
    </source>
</reference>
<feature type="region of interest" description="Disordered" evidence="1">
    <location>
        <begin position="958"/>
        <end position="980"/>
    </location>
</feature>
<proteinExistence type="predicted"/>
<evidence type="ECO:0000313" key="2">
    <source>
        <dbReference type="EnsemblProtists" id="PYU1_T004290"/>
    </source>
</evidence>
<dbReference type="VEuPathDB" id="FungiDB:PYU1_G004280"/>
<feature type="compositionally biased region" description="Basic and acidic residues" evidence="1">
    <location>
        <begin position="1508"/>
        <end position="1526"/>
    </location>
</feature>
<feature type="compositionally biased region" description="Low complexity" evidence="1">
    <location>
        <begin position="1306"/>
        <end position="1322"/>
    </location>
</feature>
<dbReference type="EMBL" id="GL376567">
    <property type="status" value="NOT_ANNOTATED_CDS"/>
    <property type="molecule type" value="Genomic_DNA"/>
</dbReference>
<reference evidence="3" key="2">
    <citation type="submission" date="2010-04" db="EMBL/GenBank/DDBJ databases">
        <authorList>
            <person name="Buell R."/>
            <person name="Hamilton J."/>
            <person name="Hostetler J."/>
        </authorList>
    </citation>
    <scope>NUCLEOTIDE SEQUENCE [LARGE SCALE GENOMIC DNA]</scope>
    <source>
        <strain evidence="3">DAOM:BR144</strain>
    </source>
</reference>
<feature type="compositionally biased region" description="Acidic residues" evidence="1">
    <location>
        <begin position="792"/>
        <end position="802"/>
    </location>
</feature>
<feature type="region of interest" description="Disordered" evidence="1">
    <location>
        <begin position="371"/>
        <end position="437"/>
    </location>
</feature>
<feature type="region of interest" description="Disordered" evidence="1">
    <location>
        <begin position="1306"/>
        <end position="1326"/>
    </location>
</feature>